<dbReference type="PANTHER" id="PTHR14021">
    <property type="entry name" value="IRON-SULFUR CLUSTER CO-CHAPERONE PROTEIN HSCB"/>
    <property type="match status" value="1"/>
</dbReference>
<dbReference type="PANTHER" id="PTHR14021:SF15">
    <property type="entry name" value="IRON-SULFUR CLUSTER CO-CHAPERONE PROTEIN HSCB"/>
    <property type="match status" value="1"/>
</dbReference>
<dbReference type="InterPro" id="IPR009073">
    <property type="entry name" value="HscB_oligo_C"/>
</dbReference>
<dbReference type="Proteomes" id="UP001396334">
    <property type="component" value="Unassembled WGS sequence"/>
</dbReference>
<accession>A0ABR1ZDI9</accession>
<feature type="domain" description="J" evidence="3">
    <location>
        <begin position="173"/>
        <end position="245"/>
    </location>
</feature>
<dbReference type="InterPro" id="IPR001623">
    <property type="entry name" value="DnaJ_domain"/>
</dbReference>
<dbReference type="EMBL" id="JBBPBN010001382">
    <property type="protein sequence ID" value="KAK8478368.1"/>
    <property type="molecule type" value="Genomic_DNA"/>
</dbReference>
<protein>
    <recommendedName>
        <fullName evidence="3">J domain-containing protein</fullName>
    </recommendedName>
</protein>
<dbReference type="Pfam" id="PF07743">
    <property type="entry name" value="HSCB_C"/>
    <property type="match status" value="1"/>
</dbReference>
<dbReference type="InterPro" id="IPR004640">
    <property type="entry name" value="HscB"/>
</dbReference>
<dbReference type="CDD" id="cd06257">
    <property type="entry name" value="DnaJ"/>
    <property type="match status" value="1"/>
</dbReference>
<sequence length="349" mass="39804">MASSMAIKTLATSPFTRSPLTKSLSSVVRLVPFSTKSDDDDAIPTAGISRPLSDILKELNKKVPDSLVKLRNEDGFTMKYIPWHIVNRIMNLHAPGKSFQFQSLEVKVKGRMYKTKQLWTPLSTVFRRFLPTTSKLDSTTKRCWNCVADAPGSTPFLYCDSCRSIQPVDLSIDYFQIFGLEKKYEIEVDGLEGKYKDWQKKLHPDLVHSKSEKEREYAAEQSARVIDAYRTLSKPLSRAIYILRLEGVDVDEEQTVSDPELLTEIMEIREAVEEAPDSQALNQIQSRMNEKLEETSDSFANAFQRRNFDEAVTCIQKMTYYQRASLCCSCNVIMGSTTLRIEEIVTMDV</sequence>
<evidence type="ECO:0000256" key="1">
    <source>
        <dbReference type="ARBA" id="ARBA00010476"/>
    </source>
</evidence>
<keyword evidence="2" id="KW-0143">Chaperone</keyword>
<dbReference type="NCBIfam" id="TIGR00714">
    <property type="entry name" value="hscB"/>
    <property type="match status" value="1"/>
</dbReference>
<evidence type="ECO:0000259" key="3">
    <source>
        <dbReference type="PROSITE" id="PS50076"/>
    </source>
</evidence>
<dbReference type="SUPFAM" id="SSF47144">
    <property type="entry name" value="HSC20 (HSCB), C-terminal oligomerisation domain"/>
    <property type="match status" value="1"/>
</dbReference>
<organism evidence="4 5">
    <name type="scientific">Hibiscus sabdariffa</name>
    <name type="common">roselle</name>
    <dbReference type="NCBI Taxonomy" id="183260"/>
    <lineage>
        <taxon>Eukaryota</taxon>
        <taxon>Viridiplantae</taxon>
        <taxon>Streptophyta</taxon>
        <taxon>Embryophyta</taxon>
        <taxon>Tracheophyta</taxon>
        <taxon>Spermatophyta</taxon>
        <taxon>Magnoliopsida</taxon>
        <taxon>eudicotyledons</taxon>
        <taxon>Gunneridae</taxon>
        <taxon>Pentapetalae</taxon>
        <taxon>rosids</taxon>
        <taxon>malvids</taxon>
        <taxon>Malvales</taxon>
        <taxon>Malvaceae</taxon>
        <taxon>Malvoideae</taxon>
        <taxon>Hibiscus</taxon>
    </lineage>
</organism>
<name>A0ABR1ZDI9_9ROSI</name>
<dbReference type="Gene3D" id="1.20.1280.20">
    <property type="entry name" value="HscB, C-terminal domain"/>
    <property type="match status" value="1"/>
</dbReference>
<dbReference type="InterPro" id="IPR036869">
    <property type="entry name" value="J_dom_sf"/>
</dbReference>
<keyword evidence="5" id="KW-1185">Reference proteome</keyword>
<dbReference type="PROSITE" id="PS50076">
    <property type="entry name" value="DNAJ_2"/>
    <property type="match status" value="1"/>
</dbReference>
<evidence type="ECO:0000313" key="4">
    <source>
        <dbReference type="EMBL" id="KAK8478368.1"/>
    </source>
</evidence>
<comment type="caution">
    <text evidence="4">The sequence shown here is derived from an EMBL/GenBank/DDBJ whole genome shotgun (WGS) entry which is preliminary data.</text>
</comment>
<gene>
    <name evidence="4" type="ORF">V6N11_035582</name>
</gene>
<dbReference type="SMART" id="SM00271">
    <property type="entry name" value="DnaJ"/>
    <property type="match status" value="1"/>
</dbReference>
<dbReference type="Gene3D" id="1.10.287.110">
    <property type="entry name" value="DnaJ domain"/>
    <property type="match status" value="1"/>
</dbReference>
<comment type="similarity">
    <text evidence="1">Belongs to the HscB family.</text>
</comment>
<dbReference type="HAMAP" id="MF_00682">
    <property type="entry name" value="HscB"/>
    <property type="match status" value="1"/>
</dbReference>
<evidence type="ECO:0000256" key="2">
    <source>
        <dbReference type="ARBA" id="ARBA00023186"/>
    </source>
</evidence>
<evidence type="ECO:0000313" key="5">
    <source>
        <dbReference type="Proteomes" id="UP001396334"/>
    </source>
</evidence>
<dbReference type="SUPFAM" id="SSF46565">
    <property type="entry name" value="Chaperone J-domain"/>
    <property type="match status" value="1"/>
</dbReference>
<reference evidence="4 5" key="1">
    <citation type="journal article" date="2024" name="G3 (Bethesda)">
        <title>Genome assembly of Hibiscus sabdariffa L. provides insights into metabolisms of medicinal natural products.</title>
        <authorList>
            <person name="Kim T."/>
        </authorList>
    </citation>
    <scope>NUCLEOTIDE SEQUENCE [LARGE SCALE GENOMIC DNA]</scope>
    <source>
        <strain evidence="4">TK-2024</strain>
        <tissue evidence="4">Old leaves</tissue>
    </source>
</reference>
<dbReference type="InterPro" id="IPR036386">
    <property type="entry name" value="HscB_C_sf"/>
</dbReference>
<proteinExistence type="inferred from homology"/>